<dbReference type="InterPro" id="IPR009071">
    <property type="entry name" value="HMG_box_dom"/>
</dbReference>
<dbReference type="AlphaFoldDB" id="A0A8H4AGS4"/>
<organism evidence="2 3">
    <name type="scientific">Gigaspora margarita</name>
    <dbReference type="NCBI Taxonomy" id="4874"/>
    <lineage>
        <taxon>Eukaryota</taxon>
        <taxon>Fungi</taxon>
        <taxon>Fungi incertae sedis</taxon>
        <taxon>Mucoromycota</taxon>
        <taxon>Glomeromycotina</taxon>
        <taxon>Glomeromycetes</taxon>
        <taxon>Diversisporales</taxon>
        <taxon>Gigasporaceae</taxon>
        <taxon>Gigaspora</taxon>
    </lineage>
</organism>
<dbReference type="Gene3D" id="1.10.30.10">
    <property type="entry name" value="High mobility group box domain"/>
    <property type="match status" value="1"/>
</dbReference>
<dbReference type="InterPro" id="IPR036910">
    <property type="entry name" value="HMG_box_dom_sf"/>
</dbReference>
<gene>
    <name evidence="2" type="ORF">F8M41_021451</name>
</gene>
<reference evidence="2 3" key="1">
    <citation type="journal article" date="2019" name="Environ. Microbiol.">
        <title>At the nexus of three kingdoms: the genome of the mycorrhizal fungus Gigaspora margarita provides insights into plant, endobacterial and fungal interactions.</title>
        <authorList>
            <person name="Venice F."/>
            <person name="Ghignone S."/>
            <person name="Salvioli di Fossalunga A."/>
            <person name="Amselem J."/>
            <person name="Novero M."/>
            <person name="Xianan X."/>
            <person name="Sedzielewska Toro K."/>
            <person name="Morin E."/>
            <person name="Lipzen A."/>
            <person name="Grigoriev I.V."/>
            <person name="Henrissat B."/>
            <person name="Martin F.M."/>
            <person name="Bonfante P."/>
        </authorList>
    </citation>
    <scope>NUCLEOTIDE SEQUENCE [LARGE SCALE GENOMIC DNA]</scope>
    <source>
        <strain evidence="2 3">BEG34</strain>
    </source>
</reference>
<sequence length="340" mass="39691">MNKEYQSNFLVDTKPAFRVCAFINSGNDHMIQNQVIDNSQLIKLPFPPEINSRDLVILHPDGRIPKPPNAFIIYRKLFVKTTRTSGYNLPMNIISSMASQSWEQESNKVKNEYKRIAKEAFNYWNELFPKMKIEKKRNQWKVISFDKPSTRKVRMPKPMKSINKSIKKSIKNKQLESPTIEPEFNLLPETTGANNLTSEDLNLDLFADWADFFDSQNVYPSPDLSTISSDYSPNMIEEFEFELKSCFDLPIQQDQQVNENIINNFLFIDENQSLINKSQYGLGIFDFSSEILETIQKFNTQNMFNMVDEISYDQLLNTTINQDYLNDTLISYEMAFDYSI</sequence>
<protein>
    <submittedName>
        <fullName evidence="2">MATA-HMG</fullName>
    </submittedName>
</protein>
<dbReference type="SUPFAM" id="SSF47095">
    <property type="entry name" value="HMG-box"/>
    <property type="match status" value="1"/>
</dbReference>
<proteinExistence type="predicted"/>
<feature type="domain" description="HMG box" evidence="1">
    <location>
        <begin position="65"/>
        <end position="120"/>
    </location>
</feature>
<evidence type="ECO:0000313" key="2">
    <source>
        <dbReference type="EMBL" id="KAF0493080.1"/>
    </source>
</evidence>
<dbReference type="EMBL" id="WTPW01000630">
    <property type="protein sequence ID" value="KAF0493080.1"/>
    <property type="molecule type" value="Genomic_DNA"/>
</dbReference>
<keyword evidence="3" id="KW-1185">Reference proteome</keyword>
<comment type="caution">
    <text evidence="2">The sequence shown here is derived from an EMBL/GenBank/DDBJ whole genome shotgun (WGS) entry which is preliminary data.</text>
</comment>
<evidence type="ECO:0000259" key="1">
    <source>
        <dbReference type="Pfam" id="PF00505"/>
    </source>
</evidence>
<evidence type="ECO:0000313" key="3">
    <source>
        <dbReference type="Proteomes" id="UP000439903"/>
    </source>
</evidence>
<dbReference type="Proteomes" id="UP000439903">
    <property type="component" value="Unassembled WGS sequence"/>
</dbReference>
<dbReference type="OrthoDB" id="2373005at2759"/>
<dbReference type="Pfam" id="PF00505">
    <property type="entry name" value="HMG_box"/>
    <property type="match status" value="1"/>
</dbReference>
<name>A0A8H4AGS4_GIGMA</name>
<accession>A0A8H4AGS4</accession>